<dbReference type="AlphaFoldDB" id="A0AAD6I3R4"/>
<feature type="compositionally biased region" description="Low complexity" evidence="1">
    <location>
        <begin position="127"/>
        <end position="163"/>
    </location>
</feature>
<dbReference type="EMBL" id="JAQJZL010000014">
    <property type="protein sequence ID" value="KAJ6030091.1"/>
    <property type="molecule type" value="Genomic_DNA"/>
</dbReference>
<keyword evidence="4" id="KW-1185">Reference proteome</keyword>
<evidence type="ECO:0000256" key="2">
    <source>
        <dbReference type="SAM" id="Phobius"/>
    </source>
</evidence>
<organism evidence="3 4">
    <name type="scientific">Penicillium canescens</name>
    <dbReference type="NCBI Taxonomy" id="5083"/>
    <lineage>
        <taxon>Eukaryota</taxon>
        <taxon>Fungi</taxon>
        <taxon>Dikarya</taxon>
        <taxon>Ascomycota</taxon>
        <taxon>Pezizomycotina</taxon>
        <taxon>Eurotiomycetes</taxon>
        <taxon>Eurotiomycetidae</taxon>
        <taxon>Eurotiales</taxon>
        <taxon>Aspergillaceae</taxon>
        <taxon>Penicillium</taxon>
    </lineage>
</organism>
<dbReference type="Proteomes" id="UP001219568">
    <property type="component" value="Unassembled WGS sequence"/>
</dbReference>
<accession>A0AAD6I3R4</accession>
<evidence type="ECO:0008006" key="5">
    <source>
        <dbReference type="Google" id="ProtNLM"/>
    </source>
</evidence>
<sequence>MDGLEVVPGSEMASVKSYSGPQVVPETEKEVKPTRGGLHYVEPNYIPQVKPDYVPPLEKNNKVGPPQGRDHKRICGVRSTIFWLLLVIAILVVIIAGVGGGIGGYFLNKNSRNSDSSTPASTNSILSPKTTASSVSTTSSIPDPTTTSTVSETSSGPVTSGTSGIASNPCPGQNLTTITGSNGAIFTLLCAVDWPSGDGAANGKGKVGDLDLSTEYTLPSCISQCVDWNADSSKAGTCKGVVYSANLTAAYDGGQEGNCFLKDRVGKYFPNADTSMAAGLLG</sequence>
<protein>
    <recommendedName>
        <fullName evidence="5">Apple domain-containing protein</fullName>
    </recommendedName>
</protein>
<keyword evidence="2" id="KW-1133">Transmembrane helix</keyword>
<reference evidence="3" key="1">
    <citation type="journal article" date="2023" name="IMA Fungus">
        <title>Comparative genomic study of the Penicillium genus elucidates a diverse pangenome and 15 lateral gene transfer events.</title>
        <authorList>
            <person name="Petersen C."/>
            <person name="Sorensen T."/>
            <person name="Nielsen M.R."/>
            <person name="Sondergaard T.E."/>
            <person name="Sorensen J.L."/>
            <person name="Fitzpatrick D.A."/>
            <person name="Frisvad J.C."/>
            <person name="Nielsen K.L."/>
        </authorList>
    </citation>
    <scope>NUCLEOTIDE SEQUENCE</scope>
    <source>
        <strain evidence="3">IBT 15450</strain>
    </source>
</reference>
<feature type="region of interest" description="Disordered" evidence="1">
    <location>
        <begin position="112"/>
        <end position="167"/>
    </location>
</feature>
<keyword evidence="2" id="KW-0472">Membrane</keyword>
<name>A0AAD6I3R4_PENCN</name>
<comment type="caution">
    <text evidence="3">The sequence shown here is derived from an EMBL/GenBank/DDBJ whole genome shotgun (WGS) entry which is preliminary data.</text>
</comment>
<reference evidence="3" key="2">
    <citation type="submission" date="2023-01" db="EMBL/GenBank/DDBJ databases">
        <authorList>
            <person name="Petersen C."/>
        </authorList>
    </citation>
    <scope>NUCLEOTIDE SEQUENCE</scope>
    <source>
        <strain evidence="3">IBT 15450</strain>
    </source>
</reference>
<gene>
    <name evidence="3" type="ORF">N7460_010357</name>
</gene>
<keyword evidence="2" id="KW-0812">Transmembrane</keyword>
<proteinExistence type="predicted"/>
<evidence type="ECO:0000313" key="3">
    <source>
        <dbReference type="EMBL" id="KAJ6030091.1"/>
    </source>
</evidence>
<feature type="transmembrane region" description="Helical" evidence="2">
    <location>
        <begin position="81"/>
        <end position="107"/>
    </location>
</feature>
<evidence type="ECO:0000256" key="1">
    <source>
        <dbReference type="SAM" id="MobiDB-lite"/>
    </source>
</evidence>
<feature type="compositionally biased region" description="Polar residues" evidence="1">
    <location>
        <begin position="112"/>
        <end position="126"/>
    </location>
</feature>
<evidence type="ECO:0000313" key="4">
    <source>
        <dbReference type="Proteomes" id="UP001219568"/>
    </source>
</evidence>